<reference evidence="2" key="1">
    <citation type="submission" date="2023-10" db="EMBL/GenBank/DDBJ databases">
        <authorList>
            <person name="Chen Y."/>
            <person name="Shah S."/>
            <person name="Dougan E. K."/>
            <person name="Thang M."/>
            <person name="Chan C."/>
        </authorList>
    </citation>
    <scope>NUCLEOTIDE SEQUENCE [LARGE SCALE GENOMIC DNA]</scope>
</reference>
<evidence type="ECO:0000256" key="1">
    <source>
        <dbReference type="SAM" id="MobiDB-lite"/>
    </source>
</evidence>
<evidence type="ECO:0000313" key="2">
    <source>
        <dbReference type="EMBL" id="CAK0856502.1"/>
    </source>
</evidence>
<proteinExistence type="predicted"/>
<accession>A0ABN9UAZ3</accession>
<protein>
    <submittedName>
        <fullName evidence="2">Uncharacterized protein</fullName>
    </submittedName>
</protein>
<feature type="region of interest" description="Disordered" evidence="1">
    <location>
        <begin position="1"/>
        <end position="56"/>
    </location>
</feature>
<gene>
    <name evidence="2" type="ORF">PCOR1329_LOCUS46884</name>
</gene>
<keyword evidence="3" id="KW-1185">Reference proteome</keyword>
<dbReference type="Proteomes" id="UP001189429">
    <property type="component" value="Unassembled WGS sequence"/>
</dbReference>
<organism evidence="2 3">
    <name type="scientific">Prorocentrum cordatum</name>
    <dbReference type="NCBI Taxonomy" id="2364126"/>
    <lineage>
        <taxon>Eukaryota</taxon>
        <taxon>Sar</taxon>
        <taxon>Alveolata</taxon>
        <taxon>Dinophyceae</taxon>
        <taxon>Prorocentrales</taxon>
        <taxon>Prorocentraceae</taxon>
        <taxon>Prorocentrum</taxon>
    </lineage>
</organism>
<comment type="caution">
    <text evidence="2">The sequence shown here is derived from an EMBL/GenBank/DDBJ whole genome shotgun (WGS) entry which is preliminary data.</text>
</comment>
<feature type="compositionally biased region" description="Low complexity" evidence="1">
    <location>
        <begin position="20"/>
        <end position="52"/>
    </location>
</feature>
<dbReference type="EMBL" id="CAUYUJ010015641">
    <property type="protein sequence ID" value="CAK0856502.1"/>
    <property type="molecule type" value="Genomic_DNA"/>
</dbReference>
<feature type="non-terminal residue" evidence="2">
    <location>
        <position position="78"/>
    </location>
</feature>
<sequence length="78" mass="8867">MTGRWPRPNPSRRSATRAGLRPARPNPSRRSAARASLRPARTALASAPPRSACPRRRTSCWTDLCLPRRWRRRLRAPG</sequence>
<evidence type="ECO:0000313" key="3">
    <source>
        <dbReference type="Proteomes" id="UP001189429"/>
    </source>
</evidence>
<name>A0ABN9UAZ3_9DINO</name>